<feature type="compositionally biased region" description="Polar residues" evidence="7">
    <location>
        <begin position="229"/>
        <end position="245"/>
    </location>
</feature>
<evidence type="ECO:0000256" key="2">
    <source>
        <dbReference type="ARBA" id="ARBA00023015"/>
    </source>
</evidence>
<keyword evidence="5" id="KW-0539">Nucleus</keyword>
<gene>
    <name evidence="9" type="ORF">MAR_009940</name>
</gene>
<evidence type="ECO:0000256" key="6">
    <source>
        <dbReference type="SAM" id="Coils"/>
    </source>
</evidence>
<dbReference type="Proteomes" id="UP001164746">
    <property type="component" value="Chromosome 4"/>
</dbReference>
<dbReference type="InterPro" id="IPR052207">
    <property type="entry name" value="Max-like/E-box_TFs"/>
</dbReference>
<protein>
    <submittedName>
        <fullName evidence="9">MLXPL-like protein</fullName>
    </submittedName>
</protein>
<dbReference type="EMBL" id="CP111015">
    <property type="protein sequence ID" value="WAR03382.1"/>
    <property type="molecule type" value="Genomic_DNA"/>
</dbReference>
<dbReference type="Pfam" id="PF00010">
    <property type="entry name" value="HLH"/>
    <property type="match status" value="1"/>
</dbReference>
<evidence type="ECO:0000256" key="1">
    <source>
        <dbReference type="ARBA" id="ARBA00004123"/>
    </source>
</evidence>
<evidence type="ECO:0000256" key="7">
    <source>
        <dbReference type="SAM" id="MobiDB-lite"/>
    </source>
</evidence>
<dbReference type="CDD" id="cd11405">
    <property type="entry name" value="bHLHzip_MLXIP_like"/>
    <property type="match status" value="1"/>
</dbReference>
<evidence type="ECO:0000313" key="9">
    <source>
        <dbReference type="EMBL" id="WAR03382.1"/>
    </source>
</evidence>
<keyword evidence="4" id="KW-0804">Transcription</keyword>
<feature type="coiled-coil region" evidence="6">
    <location>
        <begin position="661"/>
        <end position="688"/>
    </location>
</feature>
<keyword evidence="3" id="KW-0238">DNA-binding</keyword>
<keyword evidence="2" id="KW-0805">Transcription regulation</keyword>
<dbReference type="SMART" id="SM00353">
    <property type="entry name" value="HLH"/>
    <property type="match status" value="1"/>
</dbReference>
<feature type="domain" description="BHLH" evidence="8">
    <location>
        <begin position="609"/>
        <end position="670"/>
    </location>
</feature>
<dbReference type="PANTHER" id="PTHR15741">
    <property type="entry name" value="BASIC HELIX-LOOP-HELIX ZIP TRANSCRIPTION FACTOR"/>
    <property type="match status" value="1"/>
</dbReference>
<dbReference type="SUPFAM" id="SSF47459">
    <property type="entry name" value="HLH, helix-loop-helix DNA-binding domain"/>
    <property type="match status" value="1"/>
</dbReference>
<keyword evidence="10" id="KW-1185">Reference proteome</keyword>
<evidence type="ECO:0000259" key="8">
    <source>
        <dbReference type="SMART" id="SM00353"/>
    </source>
</evidence>
<feature type="region of interest" description="Disordered" evidence="7">
    <location>
        <begin position="229"/>
        <end position="303"/>
    </location>
</feature>
<sequence length="804" mass="89256">MTSVGLTFVHNPDTMLSAFQSQSPIATLAMQKDRASSREKEGIHSGHFMVSRIHGDTSGDYLSDEEQELDKGIDQDSGKDSGFNFKQASQNTCKEYKFGNRTTQTLAIDESLSNLFRHLTLAYRQQWLRDTNQLLERVGEMKELSSFPRQQQTSRTDLLLNSNDVQEMMDLSESLFSNLKQPFDFPNPRELAGYGYGDFIQPSLLQFQPSNLDDIMDFDQLQADLWPTSKSISSDNASATDTSQGGPVLHVPHMDFEMGGSPLNLPASPGMILSPSTPPIQSPHMFDSPSATPSPGHPHSPMNIMETDFIMNHLQQLQQQTKLDQQKKEQEQKMQQNLLQQQRLAEQQKQQQQQQQELQQQKKKLEQQEQIMALLQNNDALKTLILEALNRDESQTKKRMMSHQTQTGKTVQGKKDLAGFIIPQGPPRRQRPLQPSPTNTASQQQSSSNSFLAQLLTTGTYPGAIVGKDDGASRILSQLQAVSQPQTIPQSQPQTINMSDFSTSILLAAVNRAIGPNQVSSSQVFQTVSKQGAVSPMAGIMVSSPVKVESLTPTPSPSASPVPSSTFNFTAMSSPSSNNSSFDDGFTLKSPEALYADLEKTELQSEAHLTAEKKRRTNIKTPGQIQKSGFDLLHTLIPSLRQNPNAKVSKAAMLLKTAEYCKKLKAERSQMQKEADILKQEINSLNHAISVCQSQLPATGVPVTRQRADQMREMFDEYFSLIIDKLFESFNTMVSTASMDELCRTVLAWLDQHCSLPSLRPIVSDAMRHLSTSTSILNDPSRVPEQAAQAVIKRQKHMSGDAGT</sequence>
<comment type="subcellular location">
    <subcellularLocation>
        <location evidence="1">Nucleus</location>
    </subcellularLocation>
</comment>
<feature type="region of interest" description="Disordered" evidence="7">
    <location>
        <begin position="57"/>
        <end position="85"/>
    </location>
</feature>
<proteinExistence type="predicted"/>
<dbReference type="InterPro" id="IPR036638">
    <property type="entry name" value="HLH_DNA-bd_sf"/>
</dbReference>
<dbReference type="InterPro" id="IPR011598">
    <property type="entry name" value="bHLH_dom"/>
</dbReference>
<feature type="region of interest" description="Disordered" evidence="7">
    <location>
        <begin position="419"/>
        <end position="448"/>
    </location>
</feature>
<evidence type="ECO:0000256" key="4">
    <source>
        <dbReference type="ARBA" id="ARBA00023163"/>
    </source>
</evidence>
<feature type="region of interest" description="Disordered" evidence="7">
    <location>
        <begin position="318"/>
        <end position="337"/>
    </location>
</feature>
<feature type="compositionally biased region" description="Basic and acidic residues" evidence="7">
    <location>
        <begin position="69"/>
        <end position="79"/>
    </location>
</feature>
<evidence type="ECO:0000313" key="10">
    <source>
        <dbReference type="Proteomes" id="UP001164746"/>
    </source>
</evidence>
<reference evidence="9" key="1">
    <citation type="submission" date="2022-11" db="EMBL/GenBank/DDBJ databases">
        <title>Centuries of genome instability and evolution in soft-shell clam transmissible cancer (bioRxiv).</title>
        <authorList>
            <person name="Hart S.F.M."/>
            <person name="Yonemitsu M.A."/>
            <person name="Giersch R.M."/>
            <person name="Beal B.F."/>
            <person name="Arriagada G."/>
            <person name="Davis B.W."/>
            <person name="Ostrander E.A."/>
            <person name="Goff S.P."/>
            <person name="Metzger M.J."/>
        </authorList>
    </citation>
    <scope>NUCLEOTIDE SEQUENCE</scope>
    <source>
        <strain evidence="9">MELC-2E11</strain>
        <tissue evidence="9">Siphon/mantle</tissue>
    </source>
</reference>
<name>A0ABY7E053_MYAAR</name>
<organism evidence="9 10">
    <name type="scientific">Mya arenaria</name>
    <name type="common">Soft-shell clam</name>
    <dbReference type="NCBI Taxonomy" id="6604"/>
    <lineage>
        <taxon>Eukaryota</taxon>
        <taxon>Metazoa</taxon>
        <taxon>Spiralia</taxon>
        <taxon>Lophotrochozoa</taxon>
        <taxon>Mollusca</taxon>
        <taxon>Bivalvia</taxon>
        <taxon>Autobranchia</taxon>
        <taxon>Heteroconchia</taxon>
        <taxon>Euheterodonta</taxon>
        <taxon>Imparidentia</taxon>
        <taxon>Neoheterodontei</taxon>
        <taxon>Myida</taxon>
        <taxon>Myoidea</taxon>
        <taxon>Myidae</taxon>
        <taxon>Mya</taxon>
    </lineage>
</organism>
<evidence type="ECO:0000256" key="3">
    <source>
        <dbReference type="ARBA" id="ARBA00023125"/>
    </source>
</evidence>
<keyword evidence="6" id="KW-0175">Coiled coil</keyword>
<accession>A0ABY7E053</accession>
<feature type="compositionally biased region" description="Low complexity" evidence="7">
    <location>
        <begin position="432"/>
        <end position="448"/>
    </location>
</feature>
<dbReference type="Gene3D" id="4.10.280.10">
    <property type="entry name" value="Helix-loop-helix DNA-binding domain"/>
    <property type="match status" value="1"/>
</dbReference>
<dbReference type="PANTHER" id="PTHR15741:SF37">
    <property type="entry name" value="LD38259P"/>
    <property type="match status" value="1"/>
</dbReference>
<evidence type="ECO:0000256" key="5">
    <source>
        <dbReference type="ARBA" id="ARBA00023242"/>
    </source>
</evidence>